<dbReference type="GeneID" id="110250314"/>
<reference evidence="2" key="1">
    <citation type="submission" date="2022-11" db="UniProtKB">
        <authorList>
            <consortium name="EnsemblMetazoa"/>
        </authorList>
    </citation>
    <scope>IDENTIFICATION</scope>
</reference>
<accession>A0A913YS67</accession>
<proteinExistence type="predicted"/>
<dbReference type="AlphaFoldDB" id="A0A913YS67"/>
<dbReference type="KEGG" id="epa:110250314"/>
<keyword evidence="3" id="KW-1185">Reference proteome</keyword>
<sequence length="283" mass="31970">MNFAGILVALMLVPLCSGGICDEGPPGKFCEPNLTGYHDCVYNPKTGKVEDHVYECPPKTRCTCMGIPCQTSNPCGNYTLPPVWPQDYTADFNTIDKICSPAGCHTTYSRFAMWRDTVNRKYRQDNTIAPHDPAYEYFIVLANKQSTYDLYHVIPSATRCTKSIISTFPKKITDIGTFFKYDGTEEVTGIITKRWLWKSGGRNSGIPINTYIWNSYSGKPLQFRMELPGSQMSKTSRNFQAYAGTFVPGTPDQEVFVLPNYCEGGQQQFDVGEFEEFQFFKPE</sequence>
<evidence type="ECO:0000313" key="2">
    <source>
        <dbReference type="EnsemblMetazoa" id="XP_028518340.1"/>
    </source>
</evidence>
<organism evidence="2 3">
    <name type="scientific">Exaiptasia diaphana</name>
    <name type="common">Tropical sea anemone</name>
    <name type="synonym">Aiptasia pulchella</name>
    <dbReference type="NCBI Taxonomy" id="2652724"/>
    <lineage>
        <taxon>Eukaryota</taxon>
        <taxon>Metazoa</taxon>
        <taxon>Cnidaria</taxon>
        <taxon>Anthozoa</taxon>
        <taxon>Hexacorallia</taxon>
        <taxon>Actiniaria</taxon>
        <taxon>Aiptasiidae</taxon>
        <taxon>Exaiptasia</taxon>
    </lineage>
</organism>
<feature type="signal peptide" evidence="1">
    <location>
        <begin position="1"/>
        <end position="18"/>
    </location>
</feature>
<dbReference type="RefSeq" id="XP_028518340.1">
    <property type="nucleotide sequence ID" value="XM_028662539.1"/>
</dbReference>
<evidence type="ECO:0000256" key="1">
    <source>
        <dbReference type="SAM" id="SignalP"/>
    </source>
</evidence>
<evidence type="ECO:0000313" key="3">
    <source>
        <dbReference type="Proteomes" id="UP000887567"/>
    </source>
</evidence>
<name>A0A913YS67_EXADI</name>
<dbReference type="Proteomes" id="UP000887567">
    <property type="component" value="Unplaced"/>
</dbReference>
<dbReference type="EnsemblMetazoa" id="XM_028662539.1">
    <property type="protein sequence ID" value="XP_028518340.1"/>
    <property type="gene ID" value="LOC110250314"/>
</dbReference>
<keyword evidence="1" id="KW-0732">Signal</keyword>
<feature type="chain" id="PRO_5036825393" evidence="1">
    <location>
        <begin position="19"/>
        <end position="283"/>
    </location>
</feature>
<protein>
    <submittedName>
        <fullName evidence="2">Uncharacterized protein</fullName>
    </submittedName>
</protein>
<dbReference type="OrthoDB" id="5976238at2759"/>